<feature type="compositionally biased region" description="Acidic residues" evidence="3">
    <location>
        <begin position="1"/>
        <end position="14"/>
    </location>
</feature>
<evidence type="ECO:0000256" key="1">
    <source>
        <dbReference type="ARBA" id="ARBA00022737"/>
    </source>
</evidence>
<dbReference type="PANTHER" id="PTHR21467">
    <property type="entry name" value="PROTEIN PHOSPHATASE 4 REGULATORY SUBUNIT 4 PPP4R4"/>
    <property type="match status" value="1"/>
</dbReference>
<dbReference type="EMBL" id="LGRX02001971">
    <property type="protein sequence ID" value="KAK3285086.1"/>
    <property type="molecule type" value="Genomic_DNA"/>
</dbReference>
<proteinExistence type="predicted"/>
<dbReference type="InterPro" id="IPR039918">
    <property type="entry name" value="PPP4R4"/>
</dbReference>
<feature type="compositionally biased region" description="Basic and acidic residues" evidence="3">
    <location>
        <begin position="659"/>
        <end position="700"/>
    </location>
</feature>
<accession>A0AAE0GVY6</accession>
<dbReference type="Gene3D" id="1.25.10.10">
    <property type="entry name" value="Leucine-rich Repeat Variant"/>
    <property type="match status" value="1"/>
</dbReference>
<dbReference type="PROSITE" id="PS50077">
    <property type="entry name" value="HEAT_REPEAT"/>
    <property type="match status" value="2"/>
</dbReference>
<evidence type="ECO:0000256" key="3">
    <source>
        <dbReference type="SAM" id="MobiDB-lite"/>
    </source>
</evidence>
<dbReference type="Pfam" id="PF22956">
    <property type="entry name" value="VPS15-like_hel"/>
    <property type="match status" value="1"/>
</dbReference>
<keyword evidence="6" id="KW-1185">Reference proteome</keyword>
<gene>
    <name evidence="5" type="ORF">CYMTET_7294</name>
</gene>
<evidence type="ECO:0000259" key="4">
    <source>
        <dbReference type="Pfam" id="PF22956"/>
    </source>
</evidence>
<feature type="region of interest" description="Disordered" evidence="3">
    <location>
        <begin position="655"/>
        <end position="768"/>
    </location>
</feature>
<feature type="domain" description="Phosphatase 2A Regulatory Subunit A helical" evidence="4">
    <location>
        <begin position="203"/>
        <end position="295"/>
    </location>
</feature>
<sequence length="768" mass="86764">MSLDDDDGWDESPPQEDVKEVSQKSKSGEEIEKFIVDESISEIDLVCQFLLGGSAIQQQNAISRLVAVFQESGKAAFDKLREPLEKAAARFDSDDHVSTAEAFTEVITRGLLAPEELAQCLLPMALKVLHNNRDREVLDGWLDTLYALVPVLSAEVLEREVTELALSKGEVDETVQSRVICCKVLGSIAPRLDRSSIESSWFSKAMGLCQDTDYEVRICMCEQLNAICRAVGFELTKESIMPEIIELLNDEETAVRVAAFECITSLLDFMPDDYRKEHLFPIIKQYCTATDEATVGCIARLFGPLITKVVADIEKEDEWSIFYQCIKGASSSTDPKLREMCAYNFPATLKALTPRKYAMQLHGAFMQLATDPEEQVRVVVASGFHEVARMLGKERSITYLKDSFLRLLGDTSQAVQQKLLANLSSMLGMFAVTNEAERTQAYADLLPVLMTVESSLGRNWRMHLQLISTFPSFADYFTWEQIHENVIPLCFRYLNGGVSPTKTAAAAALPMLLRRTPRAIQRQELIGRFIRDYARSSSCYNRLLFVELCENLIDCFSGRFFRETFLEEAVNTLQDPVPNVRVRSAALLPRLKRIVKLPEDVDILEKMSKNCTSLTTDNDRDVAAAARRVVDEYKLTPTAGLRKDPTMSAEEYAEFEAQDQAKEQEEQDMLAREEVDNKKRRDEMKDKERNKRLSESELRIRARLQGIPRDRAGKAAMNSYSSVSEHGPPARRISNDLDRSHNDYSREKAGPGSARFRRPADPGRVTRR</sequence>
<feature type="region of interest" description="Disordered" evidence="3">
    <location>
        <begin position="1"/>
        <end position="27"/>
    </location>
</feature>
<dbReference type="Proteomes" id="UP001190700">
    <property type="component" value="Unassembled WGS sequence"/>
</dbReference>
<evidence type="ECO:0000256" key="2">
    <source>
        <dbReference type="PROSITE-ProRule" id="PRU00103"/>
    </source>
</evidence>
<keyword evidence="1" id="KW-0677">Repeat</keyword>
<dbReference type="PANTHER" id="PTHR21467:SF0">
    <property type="entry name" value="SERINE_THREONINE-PROTEIN PHOSPHATASE 4 REGULATORY SUBUNIT 4"/>
    <property type="match status" value="1"/>
</dbReference>
<comment type="caution">
    <text evidence="5">The sequence shown here is derived from an EMBL/GenBank/DDBJ whole genome shotgun (WGS) entry which is preliminary data.</text>
</comment>
<feature type="repeat" description="HEAT" evidence="2">
    <location>
        <begin position="361"/>
        <end position="399"/>
    </location>
</feature>
<dbReference type="InterPro" id="IPR011989">
    <property type="entry name" value="ARM-like"/>
</dbReference>
<dbReference type="InterPro" id="IPR021133">
    <property type="entry name" value="HEAT_type_2"/>
</dbReference>
<dbReference type="InterPro" id="IPR055231">
    <property type="entry name" value="2AA_helical"/>
</dbReference>
<evidence type="ECO:0000313" key="5">
    <source>
        <dbReference type="EMBL" id="KAK3285086.1"/>
    </source>
</evidence>
<dbReference type="AlphaFoldDB" id="A0AAE0GVY6"/>
<name>A0AAE0GVY6_9CHLO</name>
<organism evidence="5 6">
    <name type="scientific">Cymbomonas tetramitiformis</name>
    <dbReference type="NCBI Taxonomy" id="36881"/>
    <lineage>
        <taxon>Eukaryota</taxon>
        <taxon>Viridiplantae</taxon>
        <taxon>Chlorophyta</taxon>
        <taxon>Pyramimonadophyceae</taxon>
        <taxon>Pyramimonadales</taxon>
        <taxon>Pyramimonadaceae</taxon>
        <taxon>Cymbomonas</taxon>
    </lineage>
</organism>
<reference evidence="5 6" key="1">
    <citation type="journal article" date="2015" name="Genome Biol. Evol.">
        <title>Comparative Genomics of a Bacterivorous Green Alga Reveals Evolutionary Causalities and Consequences of Phago-Mixotrophic Mode of Nutrition.</title>
        <authorList>
            <person name="Burns J.A."/>
            <person name="Paasch A."/>
            <person name="Narechania A."/>
            <person name="Kim E."/>
        </authorList>
    </citation>
    <scope>NUCLEOTIDE SEQUENCE [LARGE SCALE GENOMIC DNA]</scope>
    <source>
        <strain evidence="5 6">PLY_AMNH</strain>
    </source>
</reference>
<protein>
    <recommendedName>
        <fullName evidence="4">Phosphatase 2A Regulatory Subunit A helical domain-containing protein</fullName>
    </recommendedName>
</protein>
<feature type="compositionally biased region" description="Basic and acidic residues" evidence="3">
    <location>
        <begin position="733"/>
        <end position="749"/>
    </location>
</feature>
<feature type="repeat" description="HEAT" evidence="2">
    <location>
        <begin position="240"/>
        <end position="278"/>
    </location>
</feature>
<evidence type="ECO:0000313" key="6">
    <source>
        <dbReference type="Proteomes" id="UP001190700"/>
    </source>
</evidence>
<dbReference type="SUPFAM" id="SSF48371">
    <property type="entry name" value="ARM repeat"/>
    <property type="match status" value="1"/>
</dbReference>
<feature type="compositionally biased region" description="Basic and acidic residues" evidence="3">
    <location>
        <begin position="16"/>
        <end position="27"/>
    </location>
</feature>
<dbReference type="InterPro" id="IPR016024">
    <property type="entry name" value="ARM-type_fold"/>
</dbReference>